<protein>
    <submittedName>
        <fullName evidence="1">Uncharacterized protein</fullName>
    </submittedName>
</protein>
<gene>
    <name evidence="1" type="ORF">NQ318_005373</name>
</gene>
<dbReference type="Proteomes" id="UP001162162">
    <property type="component" value="Unassembled WGS sequence"/>
</dbReference>
<comment type="caution">
    <text evidence="1">The sequence shown here is derived from an EMBL/GenBank/DDBJ whole genome shotgun (WGS) entry which is preliminary data.</text>
</comment>
<sequence length="197" mass="21424">MKTVITRWYLGLIPLQANVKQYGVGALGVTKVHRVSVRVTRHGQWRTLVRARNTRAYALSPAGPVYAGPGASPTQATAEPFTADSPYFPFNARPGSRLSPAKAKIIPAGLRVTKDEPPGTATALDAQWGVDVPSDLARPVYLNNLDVQRISKTFVSLSYGFVLKTGQSGFFDRVELGPSVLSISIYKLKEKKPSLKD</sequence>
<proteinExistence type="predicted"/>
<keyword evidence="2" id="KW-1185">Reference proteome</keyword>
<accession>A0AAV8YYH6</accession>
<evidence type="ECO:0000313" key="1">
    <source>
        <dbReference type="EMBL" id="KAJ8955830.1"/>
    </source>
</evidence>
<reference evidence="1" key="1">
    <citation type="journal article" date="2023" name="Insect Mol. Biol.">
        <title>Genome sequencing provides insights into the evolution of gene families encoding plant cell wall-degrading enzymes in longhorned beetles.</title>
        <authorList>
            <person name="Shin N.R."/>
            <person name="Okamura Y."/>
            <person name="Kirsch R."/>
            <person name="Pauchet Y."/>
        </authorList>
    </citation>
    <scope>NUCLEOTIDE SEQUENCE</scope>
    <source>
        <strain evidence="1">AMC_N1</strain>
    </source>
</reference>
<organism evidence="1 2">
    <name type="scientific">Aromia moschata</name>
    <dbReference type="NCBI Taxonomy" id="1265417"/>
    <lineage>
        <taxon>Eukaryota</taxon>
        <taxon>Metazoa</taxon>
        <taxon>Ecdysozoa</taxon>
        <taxon>Arthropoda</taxon>
        <taxon>Hexapoda</taxon>
        <taxon>Insecta</taxon>
        <taxon>Pterygota</taxon>
        <taxon>Neoptera</taxon>
        <taxon>Endopterygota</taxon>
        <taxon>Coleoptera</taxon>
        <taxon>Polyphaga</taxon>
        <taxon>Cucujiformia</taxon>
        <taxon>Chrysomeloidea</taxon>
        <taxon>Cerambycidae</taxon>
        <taxon>Cerambycinae</taxon>
        <taxon>Callichromatini</taxon>
        <taxon>Aromia</taxon>
    </lineage>
</organism>
<name>A0AAV8YYH6_9CUCU</name>
<dbReference type="AlphaFoldDB" id="A0AAV8YYH6"/>
<evidence type="ECO:0000313" key="2">
    <source>
        <dbReference type="Proteomes" id="UP001162162"/>
    </source>
</evidence>
<dbReference type="EMBL" id="JAPWTK010000035">
    <property type="protein sequence ID" value="KAJ8955830.1"/>
    <property type="molecule type" value="Genomic_DNA"/>
</dbReference>